<evidence type="ECO:0000313" key="2">
    <source>
        <dbReference type="Proteomes" id="UP001586593"/>
    </source>
</evidence>
<dbReference type="InterPro" id="IPR029033">
    <property type="entry name" value="His_PPase_superfam"/>
</dbReference>
<dbReference type="Proteomes" id="UP001586593">
    <property type="component" value="Unassembled WGS sequence"/>
</dbReference>
<sequence>MEELTPAERQQLDGYYVRLRYNDEPVTIPGCRLPGNHLEGDESFCTLAAFKSIVDKFTPKNWKQECRMNADAPPLSTGEREPAGY</sequence>
<proteinExistence type="predicted"/>
<protein>
    <submittedName>
        <fullName evidence="1">Uncharacterized protein</fullName>
    </submittedName>
</protein>
<evidence type="ECO:0000313" key="1">
    <source>
        <dbReference type="EMBL" id="KAL1835687.1"/>
    </source>
</evidence>
<dbReference type="SUPFAM" id="SSF53254">
    <property type="entry name" value="Phosphoglycerate mutase-like"/>
    <property type="match status" value="1"/>
</dbReference>
<dbReference type="EMBL" id="JAZHXJ010003036">
    <property type="protein sequence ID" value="KAL1835687.1"/>
    <property type="molecule type" value="Genomic_DNA"/>
</dbReference>
<reference evidence="1 2" key="1">
    <citation type="journal article" date="2024" name="Commun. Biol.">
        <title>Comparative genomic analysis of thermophilic fungi reveals convergent evolutionary adaptations and gene losses.</title>
        <authorList>
            <person name="Steindorff A.S."/>
            <person name="Aguilar-Pontes M.V."/>
            <person name="Robinson A.J."/>
            <person name="Andreopoulos B."/>
            <person name="LaButti K."/>
            <person name="Kuo A."/>
            <person name="Mondo S."/>
            <person name="Riley R."/>
            <person name="Otillar R."/>
            <person name="Haridas S."/>
            <person name="Lipzen A."/>
            <person name="Grimwood J."/>
            <person name="Schmutz J."/>
            <person name="Clum A."/>
            <person name="Reid I.D."/>
            <person name="Moisan M.C."/>
            <person name="Butler G."/>
            <person name="Nguyen T.T.M."/>
            <person name="Dewar K."/>
            <person name="Conant G."/>
            <person name="Drula E."/>
            <person name="Henrissat B."/>
            <person name="Hansel C."/>
            <person name="Singer S."/>
            <person name="Hutchinson M.I."/>
            <person name="de Vries R.P."/>
            <person name="Natvig D.O."/>
            <person name="Powell A.J."/>
            <person name="Tsang A."/>
            <person name="Grigoriev I.V."/>
        </authorList>
    </citation>
    <scope>NUCLEOTIDE SEQUENCE [LARGE SCALE GENOMIC DNA]</scope>
    <source>
        <strain evidence="1 2">ATCC 24622</strain>
    </source>
</reference>
<organism evidence="1 2">
    <name type="scientific">Phialemonium thermophilum</name>
    <dbReference type="NCBI Taxonomy" id="223376"/>
    <lineage>
        <taxon>Eukaryota</taxon>
        <taxon>Fungi</taxon>
        <taxon>Dikarya</taxon>
        <taxon>Ascomycota</taxon>
        <taxon>Pezizomycotina</taxon>
        <taxon>Sordariomycetes</taxon>
        <taxon>Sordariomycetidae</taxon>
        <taxon>Cephalothecales</taxon>
        <taxon>Cephalothecaceae</taxon>
        <taxon>Phialemonium</taxon>
    </lineage>
</organism>
<accession>A0ABR3V1T5</accession>
<dbReference type="Gene3D" id="3.40.50.1240">
    <property type="entry name" value="Phosphoglycerate mutase-like"/>
    <property type="match status" value="1"/>
</dbReference>
<comment type="caution">
    <text evidence="1">The sequence shown here is derived from an EMBL/GenBank/DDBJ whole genome shotgun (WGS) entry which is preliminary data.</text>
</comment>
<name>A0ABR3V1T5_9PEZI</name>
<gene>
    <name evidence="1" type="ORF">VTK73DRAFT_5458</name>
</gene>
<keyword evidence="2" id="KW-1185">Reference proteome</keyword>